<evidence type="ECO:0000313" key="1">
    <source>
        <dbReference type="EMBL" id="MCF2220368.1"/>
    </source>
</evidence>
<dbReference type="Proteomes" id="UP001430374">
    <property type="component" value="Unassembled WGS sequence"/>
</dbReference>
<name>A0ABS9C730_9FLAO</name>
<sequence>MFIDPDGRNADVWELNSDNGNLTKVEENDKVDELYIVDNKGNRKTDSAGNQVKFTMERDEQIEERVTSSDSVIYTPRVDGKRIETTKEIPFEIFSFENQNNAKSFFEFLEKNSNAGNEFDLLQYTQNGQDKGMVGRTLQFSFLPRFEKDGTFGAFLPTVSLGYYSNMLKTTSGISLMKSEFYHSHPNEGINPIPSPADINSGQNDTIPIPKMGVYSGGVYNLYKK</sequence>
<comment type="caution">
    <text evidence="1">The sequence shown here is derived from an EMBL/GenBank/DDBJ whole genome shotgun (WGS) entry which is preliminary data.</text>
</comment>
<proteinExistence type="predicted"/>
<protein>
    <submittedName>
        <fullName evidence="1">Uncharacterized protein</fullName>
    </submittedName>
</protein>
<keyword evidence="2" id="KW-1185">Reference proteome</keyword>
<dbReference type="EMBL" id="JACSGT010000001">
    <property type="protein sequence ID" value="MCF2220368.1"/>
    <property type="molecule type" value="Genomic_DNA"/>
</dbReference>
<dbReference type="RefSeq" id="WP_235131814.1">
    <property type="nucleotide sequence ID" value="NZ_JACSGT010000001.1"/>
</dbReference>
<organism evidence="1 2">
    <name type="scientific">Chryseobacterium indicum</name>
    <dbReference type="NCBI Taxonomy" id="2766954"/>
    <lineage>
        <taxon>Bacteria</taxon>
        <taxon>Pseudomonadati</taxon>
        <taxon>Bacteroidota</taxon>
        <taxon>Flavobacteriia</taxon>
        <taxon>Flavobacteriales</taxon>
        <taxon>Weeksellaceae</taxon>
        <taxon>Chryseobacterium group</taxon>
        <taxon>Chryseobacterium</taxon>
    </lineage>
</organism>
<reference evidence="1" key="1">
    <citation type="submission" date="2021-08" db="EMBL/GenBank/DDBJ databases">
        <title>Complete genome sequence of Chryseobacterium sp strain PS-8.</title>
        <authorList>
            <person name="Das S.K."/>
        </authorList>
    </citation>
    <scope>NUCLEOTIDE SEQUENCE</scope>
    <source>
        <strain evidence="1">PS-8</strain>
    </source>
</reference>
<accession>A0ABS9C730</accession>
<evidence type="ECO:0000313" key="2">
    <source>
        <dbReference type="Proteomes" id="UP001430374"/>
    </source>
</evidence>
<gene>
    <name evidence="1" type="ORF">H9Q08_13790</name>
</gene>